<accession>A0A2G8K7U3</accession>
<gene>
    <name evidence="2" type="ORF">BSL78_19056</name>
</gene>
<dbReference type="AlphaFoldDB" id="A0A2G8K7U3"/>
<organism evidence="2 3">
    <name type="scientific">Stichopus japonicus</name>
    <name type="common">Sea cucumber</name>
    <dbReference type="NCBI Taxonomy" id="307972"/>
    <lineage>
        <taxon>Eukaryota</taxon>
        <taxon>Metazoa</taxon>
        <taxon>Echinodermata</taxon>
        <taxon>Eleutherozoa</taxon>
        <taxon>Echinozoa</taxon>
        <taxon>Holothuroidea</taxon>
        <taxon>Aspidochirotacea</taxon>
        <taxon>Aspidochirotida</taxon>
        <taxon>Stichopodidae</taxon>
        <taxon>Apostichopus</taxon>
    </lineage>
</organism>
<proteinExistence type="predicted"/>
<protein>
    <submittedName>
        <fullName evidence="2">Uncharacterized protein</fullName>
    </submittedName>
</protein>
<comment type="caution">
    <text evidence="2">The sequence shown here is derived from an EMBL/GenBank/DDBJ whole genome shotgun (WGS) entry which is preliminary data.</text>
</comment>
<feature type="compositionally biased region" description="Basic residues" evidence="1">
    <location>
        <begin position="100"/>
        <end position="109"/>
    </location>
</feature>
<dbReference type="OrthoDB" id="10033882at2759"/>
<name>A0A2G8K7U3_STIJA</name>
<keyword evidence="3" id="KW-1185">Reference proteome</keyword>
<evidence type="ECO:0000313" key="3">
    <source>
        <dbReference type="Proteomes" id="UP000230750"/>
    </source>
</evidence>
<dbReference type="Proteomes" id="UP000230750">
    <property type="component" value="Unassembled WGS sequence"/>
</dbReference>
<reference evidence="2 3" key="1">
    <citation type="journal article" date="2017" name="PLoS Biol.">
        <title>The sea cucumber genome provides insights into morphological evolution and visceral regeneration.</title>
        <authorList>
            <person name="Zhang X."/>
            <person name="Sun L."/>
            <person name="Yuan J."/>
            <person name="Sun Y."/>
            <person name="Gao Y."/>
            <person name="Zhang L."/>
            <person name="Li S."/>
            <person name="Dai H."/>
            <person name="Hamel J.F."/>
            <person name="Liu C."/>
            <person name="Yu Y."/>
            <person name="Liu S."/>
            <person name="Lin W."/>
            <person name="Guo K."/>
            <person name="Jin S."/>
            <person name="Xu P."/>
            <person name="Storey K.B."/>
            <person name="Huan P."/>
            <person name="Zhang T."/>
            <person name="Zhou Y."/>
            <person name="Zhang J."/>
            <person name="Lin C."/>
            <person name="Li X."/>
            <person name="Xing L."/>
            <person name="Huo D."/>
            <person name="Sun M."/>
            <person name="Wang L."/>
            <person name="Mercier A."/>
            <person name="Li F."/>
            <person name="Yang H."/>
            <person name="Xiang J."/>
        </authorList>
    </citation>
    <scope>NUCLEOTIDE SEQUENCE [LARGE SCALE GENOMIC DNA]</scope>
    <source>
        <strain evidence="2">Shaxun</strain>
        <tissue evidence="2">Muscle</tissue>
    </source>
</reference>
<dbReference type="EMBL" id="MRZV01000801">
    <property type="protein sequence ID" value="PIK44096.1"/>
    <property type="molecule type" value="Genomic_DNA"/>
</dbReference>
<evidence type="ECO:0000313" key="2">
    <source>
        <dbReference type="EMBL" id="PIK44096.1"/>
    </source>
</evidence>
<sequence>MVRGSFQLDLKRDDPRTLMIKIDRRSTFGGRERQHAYRLEAEREIRHINYAKQLSVAAFNRSHREMSKRNEFLKGLVESNQERRRLLEADLIQRGELIPKRRRSRKKNRNLPELPRKKLKPELHNASVVGSVRRDTMEYVGSRKQSDFLLRSLNEMNASEKKHLANQKQMMDLEEAKQDIMNGKIVDNVTAMEPIVTDSAGKSGKDFVAGKATVATRTLSLPQLSDLERRKAPVPVKPGLQKRMSLSNMISSGGISELQGQSGSSFGGEKPGLARSFYLNTSTLLKHLGHIHDPNAGSMVF</sequence>
<evidence type="ECO:0000256" key="1">
    <source>
        <dbReference type="SAM" id="MobiDB-lite"/>
    </source>
</evidence>
<feature type="region of interest" description="Disordered" evidence="1">
    <location>
        <begin position="98"/>
        <end position="117"/>
    </location>
</feature>